<dbReference type="AlphaFoldDB" id="A0A1B6IK03"/>
<feature type="non-terminal residue" evidence="2">
    <location>
        <position position="1"/>
    </location>
</feature>
<feature type="non-terminal residue" evidence="2">
    <location>
        <position position="189"/>
    </location>
</feature>
<sequence length="189" mass="21659">LYIENIHIPTVVNIVFKFSISLTPIGFTTKVVICQRNVFPSNISSLIVYLFKTLPLNCETYETKYFHFNAPDDFHSTPLNNLPFIKGMTRKTKRKVQNRAWSGSDILEPKPEIFEDTKTRSVSVSKLISRFEYLSNNGVTRDLFDSDIDSSHESTVPQFDCDDSNNAQDNSNIKSVHDDNKDVDNKDEK</sequence>
<accession>A0A1B6IK03</accession>
<gene>
    <name evidence="2" type="ORF">g.4727</name>
</gene>
<reference evidence="2" key="1">
    <citation type="submission" date="2015-11" db="EMBL/GenBank/DDBJ databases">
        <title>De novo transcriptome assembly of four potential Pierce s Disease insect vectors from Arizona vineyards.</title>
        <authorList>
            <person name="Tassone E.E."/>
        </authorList>
    </citation>
    <scope>NUCLEOTIDE SEQUENCE</scope>
</reference>
<feature type="compositionally biased region" description="Basic and acidic residues" evidence="1">
    <location>
        <begin position="175"/>
        <end position="189"/>
    </location>
</feature>
<evidence type="ECO:0000256" key="1">
    <source>
        <dbReference type="SAM" id="MobiDB-lite"/>
    </source>
</evidence>
<dbReference type="EMBL" id="GECU01020468">
    <property type="protein sequence ID" value="JAS87238.1"/>
    <property type="molecule type" value="Transcribed_RNA"/>
</dbReference>
<name>A0A1B6IK03_9HEMI</name>
<organism evidence="2">
    <name type="scientific">Homalodisca liturata</name>
    <dbReference type="NCBI Taxonomy" id="320908"/>
    <lineage>
        <taxon>Eukaryota</taxon>
        <taxon>Metazoa</taxon>
        <taxon>Ecdysozoa</taxon>
        <taxon>Arthropoda</taxon>
        <taxon>Hexapoda</taxon>
        <taxon>Insecta</taxon>
        <taxon>Pterygota</taxon>
        <taxon>Neoptera</taxon>
        <taxon>Paraneoptera</taxon>
        <taxon>Hemiptera</taxon>
        <taxon>Auchenorrhyncha</taxon>
        <taxon>Membracoidea</taxon>
        <taxon>Cicadellidae</taxon>
        <taxon>Cicadellinae</taxon>
        <taxon>Proconiini</taxon>
        <taxon>Homalodisca</taxon>
    </lineage>
</organism>
<feature type="region of interest" description="Disordered" evidence="1">
    <location>
        <begin position="151"/>
        <end position="189"/>
    </location>
</feature>
<evidence type="ECO:0000313" key="2">
    <source>
        <dbReference type="EMBL" id="JAS87238.1"/>
    </source>
</evidence>
<proteinExistence type="predicted"/>
<protein>
    <submittedName>
        <fullName evidence="2">Uncharacterized protein</fullName>
    </submittedName>
</protein>
<feature type="compositionally biased region" description="Polar residues" evidence="1">
    <location>
        <begin position="164"/>
        <end position="174"/>
    </location>
</feature>